<dbReference type="Pfam" id="PF01151">
    <property type="entry name" value="ELO"/>
    <property type="match status" value="1"/>
</dbReference>
<keyword evidence="6 11" id="KW-0276">Fatty acid metabolism</keyword>
<comment type="similarity">
    <text evidence="11">Belongs to the ELO family.</text>
</comment>
<keyword evidence="4 11" id="KW-0808">Transferase</keyword>
<dbReference type="Proteomes" id="UP000218231">
    <property type="component" value="Unassembled WGS sequence"/>
</dbReference>
<dbReference type="UniPathway" id="UPA00094"/>
<evidence type="ECO:0000256" key="1">
    <source>
        <dbReference type="ARBA" id="ARBA00004141"/>
    </source>
</evidence>
<dbReference type="EC" id="2.3.1.199" evidence="11"/>
<evidence type="ECO:0000256" key="7">
    <source>
        <dbReference type="ARBA" id="ARBA00022989"/>
    </source>
</evidence>
<keyword evidence="10 11" id="KW-0275">Fatty acid biosynthesis</keyword>
<dbReference type="GO" id="GO:0042761">
    <property type="term" value="P:very long-chain fatty acid biosynthetic process"/>
    <property type="evidence" value="ECO:0007669"/>
    <property type="project" value="TreeGrafter"/>
</dbReference>
<dbReference type="GO" id="GO:0005789">
    <property type="term" value="C:endoplasmic reticulum membrane"/>
    <property type="evidence" value="ECO:0007669"/>
    <property type="project" value="TreeGrafter"/>
</dbReference>
<dbReference type="GO" id="GO:0030148">
    <property type="term" value="P:sphingolipid biosynthetic process"/>
    <property type="evidence" value="ECO:0007669"/>
    <property type="project" value="TreeGrafter"/>
</dbReference>
<keyword evidence="8 11" id="KW-0443">Lipid metabolism</keyword>
<accession>A0A2A2LEA5</accession>
<keyword evidence="13" id="KW-1185">Reference proteome</keyword>
<organism evidence="12 13">
    <name type="scientific">Diploscapter pachys</name>
    <dbReference type="NCBI Taxonomy" id="2018661"/>
    <lineage>
        <taxon>Eukaryota</taxon>
        <taxon>Metazoa</taxon>
        <taxon>Ecdysozoa</taxon>
        <taxon>Nematoda</taxon>
        <taxon>Chromadorea</taxon>
        <taxon>Rhabditida</taxon>
        <taxon>Rhabditina</taxon>
        <taxon>Rhabditomorpha</taxon>
        <taxon>Rhabditoidea</taxon>
        <taxon>Rhabditidae</taxon>
        <taxon>Diploscapter</taxon>
    </lineage>
</organism>
<evidence type="ECO:0000313" key="12">
    <source>
        <dbReference type="EMBL" id="PAV84509.1"/>
    </source>
</evidence>
<evidence type="ECO:0000256" key="9">
    <source>
        <dbReference type="ARBA" id="ARBA00023136"/>
    </source>
</evidence>
<dbReference type="PANTHER" id="PTHR11157:SF26">
    <property type="entry name" value="ELONGATION OF LONG CHAIN FATTY ACIDS PROTEIN 1"/>
    <property type="match status" value="1"/>
</dbReference>
<evidence type="ECO:0000256" key="11">
    <source>
        <dbReference type="RuleBase" id="RU361115"/>
    </source>
</evidence>
<keyword evidence="7 11" id="KW-1133">Transmembrane helix</keyword>
<evidence type="ECO:0000256" key="10">
    <source>
        <dbReference type="ARBA" id="ARBA00023160"/>
    </source>
</evidence>
<dbReference type="STRING" id="2018661.A0A2A2LEA5"/>
<evidence type="ECO:0000256" key="8">
    <source>
        <dbReference type="ARBA" id="ARBA00023098"/>
    </source>
</evidence>
<proteinExistence type="inferred from homology"/>
<reference evidence="12 13" key="1">
    <citation type="journal article" date="2017" name="Curr. Biol.">
        <title>Genome architecture and evolution of a unichromosomal asexual nematode.</title>
        <authorList>
            <person name="Fradin H."/>
            <person name="Zegar C."/>
            <person name="Gutwein M."/>
            <person name="Lucas J."/>
            <person name="Kovtun M."/>
            <person name="Corcoran D."/>
            <person name="Baugh L.R."/>
            <person name="Kiontke K."/>
            <person name="Gunsalus K."/>
            <person name="Fitch D.H."/>
            <person name="Piano F."/>
        </authorList>
    </citation>
    <scope>NUCLEOTIDE SEQUENCE [LARGE SCALE GENOMIC DNA]</scope>
    <source>
        <strain evidence="12">PF1309</strain>
    </source>
</reference>
<evidence type="ECO:0000256" key="5">
    <source>
        <dbReference type="ARBA" id="ARBA00022692"/>
    </source>
</evidence>
<evidence type="ECO:0000313" key="13">
    <source>
        <dbReference type="Proteomes" id="UP000218231"/>
    </source>
</evidence>
<evidence type="ECO:0000256" key="2">
    <source>
        <dbReference type="ARBA" id="ARBA00005194"/>
    </source>
</evidence>
<feature type="transmembrane region" description="Helical" evidence="11">
    <location>
        <begin position="113"/>
        <end position="132"/>
    </location>
</feature>
<protein>
    <recommendedName>
        <fullName evidence="11">Elongation of very long chain fatty acids protein</fullName>
        <ecNumber evidence="11">2.3.1.199</ecNumber>
    </recommendedName>
    <alternativeName>
        <fullName evidence="11">Very-long-chain 3-oxoacyl-CoA synthase</fullName>
    </alternativeName>
</protein>
<feature type="transmembrane region" description="Helical" evidence="11">
    <location>
        <begin position="161"/>
        <end position="182"/>
    </location>
</feature>
<evidence type="ECO:0000256" key="6">
    <source>
        <dbReference type="ARBA" id="ARBA00022832"/>
    </source>
</evidence>
<dbReference type="GO" id="GO:0009922">
    <property type="term" value="F:fatty acid elongase activity"/>
    <property type="evidence" value="ECO:0007669"/>
    <property type="project" value="UniProtKB-EC"/>
</dbReference>
<evidence type="ECO:0000256" key="4">
    <source>
        <dbReference type="ARBA" id="ARBA00022679"/>
    </source>
</evidence>
<dbReference type="AlphaFoldDB" id="A0A2A2LEA5"/>
<dbReference type="EMBL" id="LIAE01006842">
    <property type="protein sequence ID" value="PAV84509.1"/>
    <property type="molecule type" value="Genomic_DNA"/>
</dbReference>
<comment type="caution">
    <text evidence="12">The sequence shown here is derived from an EMBL/GenBank/DDBJ whole genome shotgun (WGS) entry which is preliminary data.</text>
</comment>
<dbReference type="OrthoDB" id="10259681at2759"/>
<comment type="catalytic activity">
    <reaction evidence="11">
        <text>a very-long-chain acyl-CoA + malonyl-CoA + H(+) = a very-long-chain 3-oxoacyl-CoA + CO2 + CoA</text>
        <dbReference type="Rhea" id="RHEA:32727"/>
        <dbReference type="ChEBI" id="CHEBI:15378"/>
        <dbReference type="ChEBI" id="CHEBI:16526"/>
        <dbReference type="ChEBI" id="CHEBI:57287"/>
        <dbReference type="ChEBI" id="CHEBI:57384"/>
        <dbReference type="ChEBI" id="CHEBI:90725"/>
        <dbReference type="ChEBI" id="CHEBI:90736"/>
        <dbReference type="EC" id="2.3.1.199"/>
    </reaction>
</comment>
<evidence type="ECO:0000256" key="3">
    <source>
        <dbReference type="ARBA" id="ARBA00022516"/>
    </source>
</evidence>
<dbReference type="GO" id="GO:0034625">
    <property type="term" value="P:fatty acid elongation, monounsaturated fatty acid"/>
    <property type="evidence" value="ECO:0007669"/>
    <property type="project" value="TreeGrafter"/>
</dbReference>
<dbReference type="GO" id="GO:0034626">
    <property type="term" value="P:fatty acid elongation, polyunsaturated fatty acid"/>
    <property type="evidence" value="ECO:0007669"/>
    <property type="project" value="TreeGrafter"/>
</dbReference>
<sequence length="297" mass="35108">MKSCDENGKHNDVIHCKLTAIYSEDSKTDNKNVKALNECITKIAPGYVNMSRPNYTSLSFDQLKKFKFDASKFFTIVFNGTKYFQASIMYLIVIFGVKYIMRNREPFSLFIPLNIWNFLMAGFSIITTLNILPEIFFKIINHGYINSFCYRYESYKGESGYWVWMFTVSKLFEFIDTIFIVLRKRPLIFLHCYYLLRSLKIQLPAKVSIIVTSMQIIQFVVGFYGFTHMFYVLYWQKIKCEIDTTVLNISMFMDLSFLLLFINYFVQTYVLRGGKEKFQSLSKFLSKFIAKEEIKIE</sequence>
<name>A0A2A2LEA5_9BILA</name>
<gene>
    <name evidence="12" type="ORF">WR25_15046</name>
</gene>
<keyword evidence="9 11" id="KW-0472">Membrane</keyword>
<dbReference type="GO" id="GO:0019367">
    <property type="term" value="P:fatty acid elongation, saturated fatty acid"/>
    <property type="evidence" value="ECO:0007669"/>
    <property type="project" value="TreeGrafter"/>
</dbReference>
<keyword evidence="5 11" id="KW-0812">Transmembrane</keyword>
<dbReference type="PANTHER" id="PTHR11157">
    <property type="entry name" value="FATTY ACID ACYL TRANSFERASE-RELATED"/>
    <property type="match status" value="1"/>
</dbReference>
<dbReference type="InterPro" id="IPR002076">
    <property type="entry name" value="ELO_fam"/>
</dbReference>
<feature type="transmembrane region" description="Helical" evidence="11">
    <location>
        <begin position="246"/>
        <end position="266"/>
    </location>
</feature>
<feature type="transmembrane region" description="Helical" evidence="11">
    <location>
        <begin position="83"/>
        <end position="101"/>
    </location>
</feature>
<feature type="transmembrane region" description="Helical" evidence="11">
    <location>
        <begin position="203"/>
        <end position="226"/>
    </location>
</feature>
<keyword evidence="3 11" id="KW-0444">Lipid biosynthesis</keyword>
<comment type="pathway">
    <text evidence="2">Lipid metabolism; fatty acid biosynthesis.</text>
</comment>
<comment type="subcellular location">
    <subcellularLocation>
        <location evidence="1">Membrane</location>
        <topology evidence="1">Multi-pass membrane protein</topology>
    </subcellularLocation>
</comment>